<gene>
    <name evidence="3" type="ORF">ASPGLDRAFT_142242</name>
</gene>
<evidence type="ECO:0000313" key="3">
    <source>
        <dbReference type="EMBL" id="OJJ87695.1"/>
    </source>
</evidence>
<feature type="transmembrane region" description="Helical" evidence="1">
    <location>
        <begin position="111"/>
        <end position="131"/>
    </location>
</feature>
<evidence type="ECO:0000256" key="1">
    <source>
        <dbReference type="SAM" id="Phobius"/>
    </source>
</evidence>
<sequence>MSLGSPLQWQAALLTIVPFVDTAPPDLPKGVIITTIIGVILFCQYDYTEGTVIASLAAIEEPPDFVEAEPLKDGDATAPSACEKGLAVGTSISPQSQPAGINKYLRHIRHVVTNNLIVFVSFYLLSFMGIISENFVASLRVYCLVSTAVTMLSSIPKEGLLFKIPSNAITKERSRVRRHLRDEGGRWSLFRGFDIFLAYMLLTILGLILVNPLFAQESLPFPAYVLVRLCLGLPLTNLHMACVHAAISKQNRKPFWQRIPGWHDWITIAPVASLDIVLPASAHFVASQILAFLHQSFPSMIGAQACHGSDSPANSYGLMVLSATPYVLSFLASAVTRVIYIRVSASLLPDDDEPVIPYDRGGSRINNGSVSPLIILNACRTISLDNYLRYLRTVTDVAFYEMGWLVFLLCIVSVEVALFAPCVFLDYALLFANAVLGCSDA</sequence>
<feature type="chain" id="PRO_5012996376" description="Solute carrier family 40 protein" evidence="2">
    <location>
        <begin position="23"/>
        <end position="441"/>
    </location>
</feature>
<feature type="transmembrane region" description="Helical" evidence="1">
    <location>
        <begin position="221"/>
        <end position="247"/>
    </location>
</feature>
<organism evidence="3 4">
    <name type="scientific">Aspergillus glaucus CBS 516.65</name>
    <dbReference type="NCBI Taxonomy" id="1160497"/>
    <lineage>
        <taxon>Eukaryota</taxon>
        <taxon>Fungi</taxon>
        <taxon>Dikarya</taxon>
        <taxon>Ascomycota</taxon>
        <taxon>Pezizomycotina</taxon>
        <taxon>Eurotiomycetes</taxon>
        <taxon>Eurotiomycetidae</taxon>
        <taxon>Eurotiales</taxon>
        <taxon>Aspergillaceae</taxon>
        <taxon>Aspergillus</taxon>
        <taxon>Aspergillus subgen. Aspergillus</taxon>
    </lineage>
</organism>
<dbReference type="OrthoDB" id="2896006at2759"/>
<dbReference type="VEuPathDB" id="FungiDB:ASPGLDRAFT_142242"/>
<dbReference type="RefSeq" id="XP_022404378.1">
    <property type="nucleotide sequence ID" value="XM_022541761.1"/>
</dbReference>
<keyword evidence="1" id="KW-0472">Membrane</keyword>
<evidence type="ECO:0000313" key="4">
    <source>
        <dbReference type="Proteomes" id="UP000184300"/>
    </source>
</evidence>
<keyword evidence="1" id="KW-1133">Transmembrane helix</keyword>
<feature type="transmembrane region" description="Helical" evidence="1">
    <location>
        <begin position="313"/>
        <end position="335"/>
    </location>
</feature>
<keyword evidence="2" id="KW-0732">Signal</keyword>
<dbReference type="Proteomes" id="UP000184300">
    <property type="component" value="Unassembled WGS sequence"/>
</dbReference>
<dbReference type="AlphaFoldDB" id="A0A1L9VUW2"/>
<dbReference type="GeneID" id="34458022"/>
<evidence type="ECO:0008006" key="5">
    <source>
        <dbReference type="Google" id="ProtNLM"/>
    </source>
</evidence>
<feature type="signal peptide" evidence="2">
    <location>
        <begin position="1"/>
        <end position="22"/>
    </location>
</feature>
<keyword evidence="1" id="KW-0812">Transmembrane</keyword>
<keyword evidence="4" id="KW-1185">Reference proteome</keyword>
<dbReference type="EMBL" id="KV878890">
    <property type="protein sequence ID" value="OJJ87695.1"/>
    <property type="molecule type" value="Genomic_DNA"/>
</dbReference>
<feature type="transmembrane region" description="Helical" evidence="1">
    <location>
        <begin position="196"/>
        <end position="215"/>
    </location>
</feature>
<dbReference type="STRING" id="1160497.A0A1L9VUW2"/>
<protein>
    <recommendedName>
        <fullName evidence="5">Solute carrier family 40 protein</fullName>
    </recommendedName>
</protein>
<name>A0A1L9VUW2_ASPGL</name>
<accession>A0A1L9VUW2</accession>
<proteinExistence type="predicted"/>
<feature type="transmembrane region" description="Helical" evidence="1">
    <location>
        <begin position="268"/>
        <end position="293"/>
    </location>
</feature>
<evidence type="ECO:0000256" key="2">
    <source>
        <dbReference type="SAM" id="SignalP"/>
    </source>
</evidence>
<reference evidence="4" key="1">
    <citation type="journal article" date="2017" name="Genome Biol.">
        <title>Comparative genomics reveals high biological diversity and specific adaptations in the industrially and medically important fungal genus Aspergillus.</title>
        <authorList>
            <person name="de Vries R.P."/>
            <person name="Riley R."/>
            <person name="Wiebenga A."/>
            <person name="Aguilar-Osorio G."/>
            <person name="Amillis S."/>
            <person name="Uchima C.A."/>
            <person name="Anderluh G."/>
            <person name="Asadollahi M."/>
            <person name="Askin M."/>
            <person name="Barry K."/>
            <person name="Battaglia E."/>
            <person name="Bayram O."/>
            <person name="Benocci T."/>
            <person name="Braus-Stromeyer S.A."/>
            <person name="Caldana C."/>
            <person name="Canovas D."/>
            <person name="Cerqueira G.C."/>
            <person name="Chen F."/>
            <person name="Chen W."/>
            <person name="Choi C."/>
            <person name="Clum A."/>
            <person name="Dos Santos R.A."/>
            <person name="Damasio A.R."/>
            <person name="Diallinas G."/>
            <person name="Emri T."/>
            <person name="Fekete E."/>
            <person name="Flipphi M."/>
            <person name="Freyberg S."/>
            <person name="Gallo A."/>
            <person name="Gournas C."/>
            <person name="Habgood R."/>
            <person name="Hainaut M."/>
            <person name="Harispe M.L."/>
            <person name="Henrissat B."/>
            <person name="Hilden K.S."/>
            <person name="Hope R."/>
            <person name="Hossain A."/>
            <person name="Karabika E."/>
            <person name="Karaffa L."/>
            <person name="Karanyi Z."/>
            <person name="Krasevec N."/>
            <person name="Kuo A."/>
            <person name="Kusch H."/>
            <person name="LaButti K."/>
            <person name="Lagendijk E.L."/>
            <person name="Lapidus A."/>
            <person name="Levasseur A."/>
            <person name="Lindquist E."/>
            <person name="Lipzen A."/>
            <person name="Logrieco A.F."/>
            <person name="MacCabe A."/>
            <person name="Maekelae M.R."/>
            <person name="Malavazi I."/>
            <person name="Melin P."/>
            <person name="Meyer V."/>
            <person name="Mielnichuk N."/>
            <person name="Miskei M."/>
            <person name="Molnar A.P."/>
            <person name="Mule G."/>
            <person name="Ngan C.Y."/>
            <person name="Orejas M."/>
            <person name="Orosz E."/>
            <person name="Ouedraogo J.P."/>
            <person name="Overkamp K.M."/>
            <person name="Park H.-S."/>
            <person name="Perrone G."/>
            <person name="Piumi F."/>
            <person name="Punt P.J."/>
            <person name="Ram A.F."/>
            <person name="Ramon A."/>
            <person name="Rauscher S."/>
            <person name="Record E."/>
            <person name="Riano-Pachon D.M."/>
            <person name="Robert V."/>
            <person name="Roehrig J."/>
            <person name="Ruller R."/>
            <person name="Salamov A."/>
            <person name="Salih N.S."/>
            <person name="Samson R.A."/>
            <person name="Sandor E."/>
            <person name="Sanguinetti M."/>
            <person name="Schuetze T."/>
            <person name="Sepcic K."/>
            <person name="Shelest E."/>
            <person name="Sherlock G."/>
            <person name="Sophianopoulou V."/>
            <person name="Squina F.M."/>
            <person name="Sun H."/>
            <person name="Susca A."/>
            <person name="Todd R.B."/>
            <person name="Tsang A."/>
            <person name="Unkles S.E."/>
            <person name="van de Wiele N."/>
            <person name="van Rossen-Uffink D."/>
            <person name="Oliveira J.V."/>
            <person name="Vesth T.C."/>
            <person name="Visser J."/>
            <person name="Yu J.-H."/>
            <person name="Zhou M."/>
            <person name="Andersen M.R."/>
            <person name="Archer D.B."/>
            <person name="Baker S.E."/>
            <person name="Benoit I."/>
            <person name="Brakhage A.A."/>
            <person name="Braus G.H."/>
            <person name="Fischer R."/>
            <person name="Frisvad J.C."/>
            <person name="Goldman G.H."/>
            <person name="Houbraken J."/>
            <person name="Oakley B."/>
            <person name="Pocsi I."/>
            <person name="Scazzocchio C."/>
            <person name="Seiboth B."/>
            <person name="vanKuyk P.A."/>
            <person name="Wortman J."/>
            <person name="Dyer P.S."/>
            <person name="Grigoriev I.V."/>
        </authorList>
    </citation>
    <scope>NUCLEOTIDE SEQUENCE [LARGE SCALE GENOMIC DNA]</scope>
    <source>
        <strain evidence="4">CBS 516.65</strain>
    </source>
</reference>
<feature type="transmembrane region" description="Helical" evidence="1">
    <location>
        <begin position="397"/>
        <end position="420"/>
    </location>
</feature>